<proteinExistence type="predicted"/>
<feature type="region of interest" description="Disordered" evidence="1">
    <location>
        <begin position="143"/>
        <end position="168"/>
    </location>
</feature>
<dbReference type="PANTHER" id="PTHR33108">
    <property type="entry name" value="OS01G0745000 PROTEIN"/>
    <property type="match status" value="1"/>
</dbReference>
<evidence type="ECO:0000256" key="1">
    <source>
        <dbReference type="SAM" id="MobiDB-lite"/>
    </source>
</evidence>
<feature type="region of interest" description="Disordered" evidence="1">
    <location>
        <begin position="1"/>
        <end position="23"/>
    </location>
</feature>
<dbReference type="OrthoDB" id="673856at2759"/>
<evidence type="ECO:0000313" key="2">
    <source>
        <dbReference type="Proteomes" id="UP000504607"/>
    </source>
</evidence>
<dbReference type="Proteomes" id="UP000504607">
    <property type="component" value="Chromosome 7"/>
</dbReference>
<sequence>MAPNGETLVASYTKSSFDKPQKPRRISMEGLQRAFSDLSFELSKEGTDPKLPAISEVEDAKCECCGMSEECTPEYIRRVREKFSGKWICGLCSEAVKEEAEKNGGRLDEALNTHMSVCGRFNRIGRTHPVLFQAEAMREILRKSRSDGRGARAKSNGPRERESVKRAGITRSSSCISAITKDINERAIIN</sequence>
<evidence type="ECO:0000313" key="3">
    <source>
        <dbReference type="RefSeq" id="XP_010925554.1"/>
    </source>
</evidence>
<gene>
    <name evidence="3" type="primary">LOC105048066</name>
</gene>
<organism evidence="2 3">
    <name type="scientific">Elaeis guineensis var. tenera</name>
    <name type="common">Oil palm</name>
    <dbReference type="NCBI Taxonomy" id="51953"/>
    <lineage>
        <taxon>Eukaryota</taxon>
        <taxon>Viridiplantae</taxon>
        <taxon>Streptophyta</taxon>
        <taxon>Embryophyta</taxon>
        <taxon>Tracheophyta</taxon>
        <taxon>Spermatophyta</taxon>
        <taxon>Magnoliopsida</taxon>
        <taxon>Liliopsida</taxon>
        <taxon>Arecaceae</taxon>
        <taxon>Arecoideae</taxon>
        <taxon>Cocoseae</taxon>
        <taxon>Elaeidinae</taxon>
        <taxon>Elaeis</taxon>
    </lineage>
</organism>
<dbReference type="AlphaFoldDB" id="A0A6I9RMV7"/>
<dbReference type="InParanoid" id="A0A6I9RMV7"/>
<dbReference type="GeneID" id="105048066"/>
<keyword evidence="2" id="KW-1185">Reference proteome</keyword>
<dbReference type="KEGG" id="egu:105048066"/>
<accession>A0A6I9RMV7</accession>
<protein>
    <submittedName>
        <fullName evidence="3">Uncharacterized protein LOC105048066</fullName>
    </submittedName>
</protein>
<reference evidence="3" key="1">
    <citation type="submission" date="2025-08" db="UniProtKB">
        <authorList>
            <consortium name="RefSeq"/>
        </authorList>
    </citation>
    <scope>IDENTIFICATION</scope>
</reference>
<dbReference type="FunCoup" id="A0A6I9RMV7">
    <property type="interactions" value="1501"/>
</dbReference>
<dbReference type="InterPro" id="IPR012876">
    <property type="entry name" value="DUF1677_pln"/>
</dbReference>
<name>A0A6I9RMV7_ELAGV</name>
<dbReference type="Pfam" id="PF07911">
    <property type="entry name" value="DUF1677"/>
    <property type="match status" value="1"/>
</dbReference>
<dbReference type="RefSeq" id="XP_010925554.1">
    <property type="nucleotide sequence ID" value="XM_010927252.2"/>
</dbReference>
<dbReference type="PANTHER" id="PTHR33108:SF51">
    <property type="entry name" value="DUF1677 FAMILY PROTEIN (DUF1677)"/>
    <property type="match status" value="1"/>
</dbReference>